<gene>
    <name evidence="4" type="ORF">SAMN05444350_12451</name>
</gene>
<keyword evidence="5" id="KW-1185">Reference proteome</keyword>
<dbReference type="RefSeq" id="WP_073314352.1">
    <property type="nucleotide sequence ID" value="NZ_FQZN01000024.1"/>
</dbReference>
<accession>A0A1M6IPT5</accession>
<dbReference type="GeneID" id="92713597"/>
<dbReference type="PANTHER" id="PTHR43318">
    <property type="entry name" value="UDP-N-ACETYLGLUCOSAMINE 4,6-DEHYDRATASE"/>
    <property type="match status" value="1"/>
</dbReference>
<keyword evidence="2" id="KW-0812">Transmembrane</keyword>
<comment type="similarity">
    <text evidence="1">Belongs to the polysaccharide synthase family.</text>
</comment>
<evidence type="ECO:0000313" key="5">
    <source>
        <dbReference type="Proteomes" id="UP000184192"/>
    </source>
</evidence>
<dbReference type="Pfam" id="PF02719">
    <property type="entry name" value="Polysacc_synt_2"/>
    <property type="match status" value="1"/>
</dbReference>
<evidence type="ECO:0000259" key="3">
    <source>
        <dbReference type="Pfam" id="PF02719"/>
    </source>
</evidence>
<dbReference type="Proteomes" id="UP000184192">
    <property type="component" value="Unassembled WGS sequence"/>
</dbReference>
<evidence type="ECO:0000256" key="2">
    <source>
        <dbReference type="SAM" id="Phobius"/>
    </source>
</evidence>
<dbReference type="InterPro" id="IPR036291">
    <property type="entry name" value="NAD(P)-bd_dom_sf"/>
</dbReference>
<evidence type="ECO:0000313" key="4">
    <source>
        <dbReference type="EMBL" id="SHJ36369.1"/>
    </source>
</evidence>
<name>A0A1M6IPT5_9BACE</name>
<dbReference type="EMBL" id="FQZN01000024">
    <property type="protein sequence ID" value="SHJ36369.1"/>
    <property type="molecule type" value="Genomic_DNA"/>
</dbReference>
<proteinExistence type="inferred from homology"/>
<feature type="transmembrane region" description="Helical" evidence="2">
    <location>
        <begin position="115"/>
        <end position="138"/>
    </location>
</feature>
<organism evidence="4 5">
    <name type="scientific">Bacteroides stercorirosoris</name>
    <dbReference type="NCBI Taxonomy" id="871324"/>
    <lineage>
        <taxon>Bacteria</taxon>
        <taxon>Pseudomonadati</taxon>
        <taxon>Bacteroidota</taxon>
        <taxon>Bacteroidia</taxon>
        <taxon>Bacteroidales</taxon>
        <taxon>Bacteroidaceae</taxon>
        <taxon>Bacteroides</taxon>
    </lineage>
</organism>
<sequence length="635" mass="72341">MKHKIIHRYLSSKVLPIWTILLIDVLIIVVSSLLAYALRYDFRSIFLESSTIDKTIVWTVIVNLIFFRIFRTYSNVLRFSSFIDIMRIFVSLTVSYALLMISSVLLASYMDIRLAPVSVLFMAYIISFAMMSCSRIVVKMFYELLNFDGSHSANVFIYGAKEAGVNIAKALRVNLRNHYRLRGFIADEPELINKVMMGVKVFPNDESLIDVLSDRDVHTIIISPAKMEELKKSGLADRLLANNIKMMTAPPLSEWNGQTLNRTQLKEIQIEDLLQRNPIEIDIHKVASHLEGKRVMITGAAGSIGSEIMRQVASFNPYKLILIDQAETPLHDIRLELQDRWRDIDAETIIADISNATRMEGIFKEYQPQYIFHAAAYKHVPMMEDNVSESIQINVFGTRTLADLAVKYGAEKFVMISTDKAVNPTNVMGCSKRICEIYVQSLAKKLQKEGGHVTQFITTRFGNVLGSNGSVIPRFRDQIQRGGPVTVTHPEIIRYFMTIPEACRLVLEAGSMGNGGEIYIFDMGKPVKIVDLAKRMISLSGRTDVKIEFTGLRHGEKLYEELLNVKELTKPTYHEKIMIATVREYDYDEVKERIQKLIEVSYTYDQMKIVSAMKDIVPEFISKNSCFEALDKKAE</sequence>
<dbReference type="SUPFAM" id="SSF53335">
    <property type="entry name" value="S-adenosyl-L-methionine-dependent methyltransferases"/>
    <property type="match status" value="1"/>
</dbReference>
<reference evidence="5" key="1">
    <citation type="submission" date="2016-11" db="EMBL/GenBank/DDBJ databases">
        <authorList>
            <person name="Varghese N."/>
            <person name="Submissions S."/>
        </authorList>
    </citation>
    <scope>NUCLEOTIDE SEQUENCE [LARGE SCALE GENOMIC DNA]</scope>
    <source>
        <strain evidence="5">DSM 26884</strain>
    </source>
</reference>
<dbReference type="InterPro" id="IPR003869">
    <property type="entry name" value="Polysac_CapD-like"/>
</dbReference>
<evidence type="ECO:0000256" key="1">
    <source>
        <dbReference type="ARBA" id="ARBA00007430"/>
    </source>
</evidence>
<dbReference type="AlphaFoldDB" id="A0A1M6IPT5"/>
<feature type="transmembrane region" description="Helical" evidence="2">
    <location>
        <begin position="56"/>
        <end position="73"/>
    </location>
</feature>
<dbReference type="eggNOG" id="COG1086">
    <property type="taxonomic scope" value="Bacteria"/>
</dbReference>
<dbReference type="InterPro" id="IPR029063">
    <property type="entry name" value="SAM-dependent_MTases_sf"/>
</dbReference>
<feature type="transmembrane region" description="Helical" evidence="2">
    <location>
        <begin position="12"/>
        <end position="36"/>
    </location>
</feature>
<keyword evidence="2" id="KW-0472">Membrane</keyword>
<dbReference type="PANTHER" id="PTHR43318:SF1">
    <property type="entry name" value="POLYSACCHARIDE BIOSYNTHESIS PROTEIN EPSC-RELATED"/>
    <property type="match status" value="1"/>
</dbReference>
<dbReference type="Pfam" id="PF13727">
    <property type="entry name" value="CoA_binding_3"/>
    <property type="match status" value="1"/>
</dbReference>
<dbReference type="Gene3D" id="3.40.50.720">
    <property type="entry name" value="NAD(P)-binding Rossmann-like Domain"/>
    <property type="match status" value="2"/>
</dbReference>
<dbReference type="SUPFAM" id="SSF51735">
    <property type="entry name" value="NAD(P)-binding Rossmann-fold domains"/>
    <property type="match status" value="1"/>
</dbReference>
<keyword evidence="2" id="KW-1133">Transmembrane helix</keyword>
<dbReference type="InterPro" id="IPR051203">
    <property type="entry name" value="Polysaccharide_Synthase-Rel"/>
</dbReference>
<protein>
    <submittedName>
        <fullName evidence="4">NDP-sugar epimerase, includes UDP-GlcNAc-inverting 4,6-dehydratase FlaA1 and capsular polysaccharide biosynthesis protein EpsC</fullName>
    </submittedName>
</protein>
<dbReference type="CDD" id="cd05237">
    <property type="entry name" value="UDP_invert_4-6DH_SDR_e"/>
    <property type="match status" value="1"/>
</dbReference>
<feature type="domain" description="Polysaccharide biosynthesis protein CapD-like" evidence="3">
    <location>
        <begin position="295"/>
        <end position="580"/>
    </location>
</feature>
<feature type="transmembrane region" description="Helical" evidence="2">
    <location>
        <begin position="85"/>
        <end position="109"/>
    </location>
</feature>